<evidence type="ECO:0000256" key="7">
    <source>
        <dbReference type="ARBA" id="ARBA00023235"/>
    </source>
</evidence>
<sequence length="336" mass="37641">MAILITGGAGYIGSHACVEFLNAGYEIVVLDNFSNSKPEVLNRIKEITGKDFKFYEVDLLNKKGVEKIFDENKIEAVIHFAGLKAVGESVAIPLKYYHNNITGTLNLLEIMKEKNVKKIVFSSSATVYGNPEKVPITEDAPLSATNPYGRTKLFIEEILKDLYISDNEWSIALLRYFNPIGAHESGRIGEDPNGIPNNLMPYITQVAVGKREKLYVFGDDYNTHDGTGVRDYIHVVDLVIGHIKALEKIMNEVGVKVYNLGTGVGYSVLDVVKAFEEANNITIPYEITNRRPGDVDKIYADPTKALKELGWKAERNIVDMCRDSWNWQKNNPNGYD</sequence>
<dbReference type="AlphaFoldDB" id="A0A1M5AJI3"/>
<dbReference type="PANTHER" id="PTHR43725:SF47">
    <property type="entry name" value="UDP-GLUCOSE 4-EPIMERASE"/>
    <property type="match status" value="1"/>
</dbReference>
<comment type="subunit">
    <text evidence="8">Homodimer.</text>
</comment>
<keyword evidence="11" id="KW-1185">Reference proteome</keyword>
<keyword evidence="6 8" id="KW-0520">NAD</keyword>
<feature type="domain" description="NAD(P)-binding" evidence="9">
    <location>
        <begin position="4"/>
        <end position="323"/>
    </location>
</feature>
<protein>
    <recommendedName>
        <fullName evidence="5 8">UDP-glucose 4-epimerase</fullName>
        <ecNumber evidence="4 8">5.1.3.2</ecNumber>
    </recommendedName>
</protein>
<dbReference type="GO" id="GO:0006012">
    <property type="term" value="P:galactose metabolic process"/>
    <property type="evidence" value="ECO:0007669"/>
    <property type="project" value="UniProtKB-UniPathway"/>
</dbReference>
<dbReference type="STRING" id="1122195.SAMN02745164_02205"/>
<evidence type="ECO:0000256" key="4">
    <source>
        <dbReference type="ARBA" id="ARBA00013189"/>
    </source>
</evidence>
<dbReference type="EMBL" id="FQUI01000063">
    <property type="protein sequence ID" value="SHF30296.1"/>
    <property type="molecule type" value="Genomic_DNA"/>
</dbReference>
<dbReference type="Proteomes" id="UP000184334">
    <property type="component" value="Unassembled WGS sequence"/>
</dbReference>
<dbReference type="FunFam" id="3.40.50.720:FF:000040">
    <property type="entry name" value="UDP-glucose 4-epimerase"/>
    <property type="match status" value="1"/>
</dbReference>
<dbReference type="CDD" id="cd05247">
    <property type="entry name" value="UDP_G4E_1_SDR_e"/>
    <property type="match status" value="1"/>
</dbReference>
<evidence type="ECO:0000256" key="1">
    <source>
        <dbReference type="ARBA" id="ARBA00000083"/>
    </source>
</evidence>
<comment type="caution">
    <text evidence="10">The sequence shown here is derived from an EMBL/GenBank/DDBJ whole genome shotgun (WGS) entry which is preliminary data.</text>
</comment>
<dbReference type="Gene3D" id="3.90.25.10">
    <property type="entry name" value="UDP-galactose 4-epimerase, domain 1"/>
    <property type="match status" value="1"/>
</dbReference>
<dbReference type="PANTHER" id="PTHR43725">
    <property type="entry name" value="UDP-GLUCOSE 4-EPIMERASE"/>
    <property type="match status" value="1"/>
</dbReference>
<dbReference type="GO" id="GO:0003978">
    <property type="term" value="F:UDP-glucose 4-epimerase activity"/>
    <property type="evidence" value="ECO:0007669"/>
    <property type="project" value="UniProtKB-UniRule"/>
</dbReference>
<comment type="pathway">
    <text evidence="8">Carbohydrate metabolism; galactose metabolism.</text>
</comment>
<comment type="catalytic activity">
    <reaction evidence="1 8">
        <text>UDP-alpha-D-glucose = UDP-alpha-D-galactose</text>
        <dbReference type="Rhea" id="RHEA:22168"/>
        <dbReference type="ChEBI" id="CHEBI:58885"/>
        <dbReference type="ChEBI" id="CHEBI:66914"/>
        <dbReference type="EC" id="5.1.3.2"/>
    </reaction>
</comment>
<dbReference type="NCBIfam" id="TIGR01179">
    <property type="entry name" value="galE"/>
    <property type="match status" value="1"/>
</dbReference>
<organism evidence="10 11">
    <name type="scientific">Marinitoga hydrogenitolerans (strain DSM 16785 / JCM 12826 / AT1271)</name>
    <dbReference type="NCBI Taxonomy" id="1122195"/>
    <lineage>
        <taxon>Bacteria</taxon>
        <taxon>Thermotogati</taxon>
        <taxon>Thermotogota</taxon>
        <taxon>Thermotogae</taxon>
        <taxon>Petrotogales</taxon>
        <taxon>Petrotogaceae</taxon>
        <taxon>Marinitoga</taxon>
    </lineage>
</organism>
<comment type="similarity">
    <text evidence="3 8">Belongs to the NAD(P)-dependent epimerase/dehydratase family.</text>
</comment>
<keyword evidence="8" id="KW-0119">Carbohydrate metabolism</keyword>
<dbReference type="InterPro" id="IPR036291">
    <property type="entry name" value="NAD(P)-bd_dom_sf"/>
</dbReference>
<evidence type="ECO:0000256" key="3">
    <source>
        <dbReference type="ARBA" id="ARBA00007637"/>
    </source>
</evidence>
<comment type="cofactor">
    <cofactor evidence="2 8">
        <name>NAD(+)</name>
        <dbReference type="ChEBI" id="CHEBI:57540"/>
    </cofactor>
</comment>
<dbReference type="UniPathway" id="UPA00214"/>
<dbReference type="RefSeq" id="WP_072866069.1">
    <property type="nucleotide sequence ID" value="NZ_FQUI01000063.1"/>
</dbReference>
<name>A0A1M5AJI3_MARH1</name>
<dbReference type="NCBIfam" id="NF007956">
    <property type="entry name" value="PRK10675.1"/>
    <property type="match status" value="1"/>
</dbReference>
<dbReference type="SUPFAM" id="SSF51735">
    <property type="entry name" value="NAD(P)-binding Rossmann-fold domains"/>
    <property type="match status" value="1"/>
</dbReference>
<dbReference type="OrthoDB" id="9811743at2"/>
<dbReference type="InterPro" id="IPR016040">
    <property type="entry name" value="NAD(P)-bd_dom"/>
</dbReference>
<evidence type="ECO:0000256" key="5">
    <source>
        <dbReference type="ARBA" id="ARBA00018569"/>
    </source>
</evidence>
<accession>A0A1M5AJI3</accession>
<keyword evidence="7 8" id="KW-0413">Isomerase</keyword>
<evidence type="ECO:0000256" key="8">
    <source>
        <dbReference type="RuleBase" id="RU366046"/>
    </source>
</evidence>
<dbReference type="GO" id="GO:0005829">
    <property type="term" value="C:cytosol"/>
    <property type="evidence" value="ECO:0007669"/>
    <property type="project" value="TreeGrafter"/>
</dbReference>
<reference evidence="10" key="1">
    <citation type="submission" date="2016-11" db="EMBL/GenBank/DDBJ databases">
        <authorList>
            <person name="Varghese N."/>
            <person name="Submissions S."/>
        </authorList>
    </citation>
    <scope>NUCLEOTIDE SEQUENCE [LARGE SCALE GENOMIC DNA]</scope>
    <source>
        <strain evidence="10">DSM 16785</strain>
    </source>
</reference>
<dbReference type="Pfam" id="PF16363">
    <property type="entry name" value="GDP_Man_Dehyd"/>
    <property type="match status" value="1"/>
</dbReference>
<dbReference type="Gene3D" id="3.40.50.720">
    <property type="entry name" value="NAD(P)-binding Rossmann-like Domain"/>
    <property type="match status" value="1"/>
</dbReference>
<proteinExistence type="inferred from homology"/>
<evidence type="ECO:0000313" key="10">
    <source>
        <dbReference type="EMBL" id="SHF30296.1"/>
    </source>
</evidence>
<gene>
    <name evidence="10" type="ORF">SAMN02745164_02205</name>
</gene>
<dbReference type="InterPro" id="IPR005886">
    <property type="entry name" value="UDP_G4E"/>
</dbReference>
<evidence type="ECO:0000256" key="2">
    <source>
        <dbReference type="ARBA" id="ARBA00001911"/>
    </source>
</evidence>
<evidence type="ECO:0000313" key="11">
    <source>
        <dbReference type="Proteomes" id="UP000184334"/>
    </source>
</evidence>
<evidence type="ECO:0000259" key="9">
    <source>
        <dbReference type="Pfam" id="PF16363"/>
    </source>
</evidence>
<dbReference type="PRINTS" id="PR01713">
    <property type="entry name" value="NUCEPIMERASE"/>
</dbReference>
<evidence type="ECO:0000256" key="6">
    <source>
        <dbReference type="ARBA" id="ARBA00023027"/>
    </source>
</evidence>
<dbReference type="EC" id="5.1.3.2" evidence="4 8"/>